<dbReference type="EMBL" id="LDJR01000052">
    <property type="protein sequence ID" value="OAK70062.1"/>
    <property type="molecule type" value="Genomic_DNA"/>
</dbReference>
<evidence type="ECO:0000313" key="1">
    <source>
        <dbReference type="EMBL" id="OAK70062.1"/>
    </source>
</evidence>
<reference evidence="1 2" key="1">
    <citation type="submission" date="2015-05" db="EMBL/GenBank/DDBJ databases">
        <title>Comparison of genome.</title>
        <authorList>
            <person name="Zheng Z."/>
            <person name="Sun M."/>
        </authorList>
    </citation>
    <scope>NUCLEOTIDE SEQUENCE [LARGE SCALE GENOMIC DNA]</scope>
    <source>
        <strain evidence="1 2">G25-74</strain>
    </source>
</reference>
<organism evidence="1 2">
    <name type="scientific">Lederbergia galactosidilytica</name>
    <dbReference type="NCBI Taxonomy" id="217031"/>
    <lineage>
        <taxon>Bacteria</taxon>
        <taxon>Bacillati</taxon>
        <taxon>Bacillota</taxon>
        <taxon>Bacilli</taxon>
        <taxon>Bacillales</taxon>
        <taxon>Bacillaceae</taxon>
        <taxon>Lederbergia</taxon>
    </lineage>
</organism>
<comment type="caution">
    <text evidence="1">The sequence shown here is derived from an EMBL/GenBank/DDBJ whole genome shotgun (WGS) entry which is preliminary data.</text>
</comment>
<sequence length="125" mass="14179">MDKLKSLYAKINQLNDEIPSDLAKKIHLYAEVMQLIGKYHAQATMTYGQAYAERKHVYAQALVNTPGTGVVKEGQADIDAYPYRMREAEAEGEMHRWKNSLAATSEIINALKKQLDTLMREYNAS</sequence>
<dbReference type="RefSeq" id="WP_064468253.1">
    <property type="nucleotide sequence ID" value="NZ_LDJR01000052.1"/>
</dbReference>
<dbReference type="AlphaFoldDB" id="A0A177ZQ14"/>
<proteinExistence type="predicted"/>
<name>A0A177ZQ14_9BACI</name>
<evidence type="ECO:0000313" key="2">
    <source>
        <dbReference type="Proteomes" id="UP000077881"/>
    </source>
</evidence>
<dbReference type="OrthoDB" id="2969757at2"/>
<protein>
    <submittedName>
        <fullName evidence="1">Uncharacterized protein</fullName>
    </submittedName>
</protein>
<keyword evidence="2" id="KW-1185">Reference proteome</keyword>
<dbReference type="Proteomes" id="UP000077881">
    <property type="component" value="Unassembled WGS sequence"/>
</dbReference>
<accession>A0A177ZQ14</accession>
<dbReference type="PATRIC" id="fig|217031.6.peg.2758"/>
<gene>
    <name evidence="1" type="ORF">ABB05_12825</name>
</gene>